<organism evidence="4 5">
    <name type="scientific">Lentilactobacillus curieae</name>
    <dbReference type="NCBI Taxonomy" id="1138822"/>
    <lineage>
        <taxon>Bacteria</taxon>
        <taxon>Bacillati</taxon>
        <taxon>Bacillota</taxon>
        <taxon>Bacilli</taxon>
        <taxon>Lactobacillales</taxon>
        <taxon>Lactobacillaceae</taxon>
        <taxon>Lentilactobacillus</taxon>
    </lineage>
</organism>
<dbReference type="eggNOG" id="COG1837">
    <property type="taxonomic scope" value="Bacteria"/>
</dbReference>
<protein>
    <recommendedName>
        <fullName evidence="3">RNA-binding protein KhpA</fullName>
    </recommendedName>
    <alternativeName>
        <fullName evidence="3">KH-domain protein A</fullName>
    </alternativeName>
</protein>
<comment type="function">
    <text evidence="3">A probable RNA chaperone. Forms a complex with KhpB which binds to cellular RNA and controls its expression. Plays a role in peptidoglycan (PG) homeostasis and cell length regulation.</text>
</comment>
<keyword evidence="2 3" id="KW-0694">RNA-binding</keyword>
<dbReference type="SUPFAM" id="SSF54814">
    <property type="entry name" value="Prokaryotic type KH domain (KH-domain type II)"/>
    <property type="match status" value="1"/>
</dbReference>
<name>A0A1S6QKB8_9LACO</name>
<evidence type="ECO:0000256" key="1">
    <source>
        <dbReference type="ARBA" id="ARBA00022490"/>
    </source>
</evidence>
<keyword evidence="3" id="KW-0961">Cell wall biogenesis/degradation</keyword>
<dbReference type="RefSeq" id="WP_035167198.1">
    <property type="nucleotide sequence ID" value="NZ_CP018906.1"/>
</dbReference>
<keyword evidence="3" id="KW-0143">Chaperone</keyword>
<dbReference type="AlphaFoldDB" id="A0A1S6QKB8"/>
<dbReference type="InterPro" id="IPR015946">
    <property type="entry name" value="KH_dom-like_a/b"/>
</dbReference>
<evidence type="ECO:0000313" key="5">
    <source>
        <dbReference type="Proteomes" id="UP000030361"/>
    </source>
</evidence>
<dbReference type="Proteomes" id="UP000030361">
    <property type="component" value="Chromosome"/>
</dbReference>
<keyword evidence="3" id="KW-0133">Cell shape</keyword>
<dbReference type="HAMAP" id="MF_00088">
    <property type="entry name" value="KhpA"/>
    <property type="match status" value="1"/>
</dbReference>
<dbReference type="Gene3D" id="3.30.300.20">
    <property type="match status" value="1"/>
</dbReference>
<comment type="subcellular location">
    <subcellularLocation>
        <location evidence="3">Cytoplasm</location>
    </subcellularLocation>
</comment>
<dbReference type="GO" id="GO:0009252">
    <property type="term" value="P:peptidoglycan biosynthetic process"/>
    <property type="evidence" value="ECO:0007669"/>
    <property type="project" value="UniProtKB-UniRule"/>
</dbReference>
<keyword evidence="1 3" id="KW-0963">Cytoplasm</keyword>
<dbReference type="PANTHER" id="PTHR34654:SF1">
    <property type="entry name" value="RNA-BINDING PROTEIN KHPA"/>
    <property type="match status" value="1"/>
</dbReference>
<proteinExistence type="inferred from homology"/>
<comment type="similarity">
    <text evidence="3">Belongs to the KhpA RNA-binding protein family.</text>
</comment>
<gene>
    <name evidence="3" type="primary">khpA</name>
    <name evidence="4" type="ORF">PL11_008910</name>
</gene>
<dbReference type="GO" id="GO:0071555">
    <property type="term" value="P:cell wall organization"/>
    <property type="evidence" value="ECO:0007669"/>
    <property type="project" value="UniProtKB-KW"/>
</dbReference>
<evidence type="ECO:0000256" key="2">
    <source>
        <dbReference type="ARBA" id="ARBA00022884"/>
    </source>
</evidence>
<dbReference type="GO" id="GO:0005737">
    <property type="term" value="C:cytoplasm"/>
    <property type="evidence" value="ECO:0007669"/>
    <property type="project" value="UniProtKB-SubCell"/>
</dbReference>
<dbReference type="InterPro" id="IPR020627">
    <property type="entry name" value="KhpA"/>
</dbReference>
<dbReference type="OrthoDB" id="9812389at2"/>
<sequence>MVNVDELIKTIIEPLVDDREEVSISHQETDRFNEYHLHLSDDDVGRVIGKHGHVIQTIRTLVYSVPVSGSKKVRLVVDDGKE</sequence>
<keyword evidence="5" id="KW-1185">Reference proteome</keyword>
<dbReference type="CDD" id="cd22533">
    <property type="entry name" value="KH-II_YlqC-like"/>
    <property type="match status" value="1"/>
</dbReference>
<reference evidence="4 5" key="1">
    <citation type="journal article" date="2015" name="Genome Announc.">
        <title>Genome Sequence of Lactobacillus curieae CCTCC M 2011381T, a Novel Producer of Gamma-aminobutyric Acid.</title>
        <authorList>
            <person name="Wang Y."/>
            <person name="Wang Y."/>
            <person name="Lang C."/>
            <person name="Wei D."/>
            <person name="Xu P."/>
            <person name="Xie J."/>
        </authorList>
    </citation>
    <scope>NUCLEOTIDE SEQUENCE [LARGE SCALE GENOMIC DNA]</scope>
    <source>
        <strain evidence="4 5">CCTCC M 2011381</strain>
    </source>
</reference>
<dbReference type="InterPro" id="IPR009019">
    <property type="entry name" value="KH_sf_prok-type"/>
</dbReference>
<comment type="subunit">
    <text evidence="3">Forms a complex with KhpB.</text>
</comment>
<dbReference type="GO" id="GO:0008360">
    <property type="term" value="P:regulation of cell shape"/>
    <property type="evidence" value="ECO:0007669"/>
    <property type="project" value="UniProtKB-KW"/>
</dbReference>
<dbReference type="GO" id="GO:0003723">
    <property type="term" value="F:RNA binding"/>
    <property type="evidence" value="ECO:0007669"/>
    <property type="project" value="UniProtKB-UniRule"/>
</dbReference>
<dbReference type="PANTHER" id="PTHR34654">
    <property type="entry name" value="UPF0109 PROTEIN SCO5592"/>
    <property type="match status" value="1"/>
</dbReference>
<dbReference type="Pfam" id="PF13083">
    <property type="entry name" value="KH_KhpA-B"/>
    <property type="match status" value="1"/>
</dbReference>
<evidence type="ECO:0000256" key="3">
    <source>
        <dbReference type="HAMAP-Rule" id="MF_00088"/>
    </source>
</evidence>
<evidence type="ECO:0000313" key="4">
    <source>
        <dbReference type="EMBL" id="AQW22030.1"/>
    </source>
</evidence>
<dbReference type="EMBL" id="CP018906">
    <property type="protein sequence ID" value="AQW22030.1"/>
    <property type="molecule type" value="Genomic_DNA"/>
</dbReference>
<accession>A0A1S6QKB8</accession>
<dbReference type="KEGG" id="lcu:PL11_008910"/>